<evidence type="ECO:0000313" key="5">
    <source>
        <dbReference type="Proteomes" id="UP000065495"/>
    </source>
</evidence>
<dbReference type="EMBL" id="AP012213">
    <property type="protein sequence ID" value="BAO37845.1"/>
    <property type="molecule type" value="Genomic_DNA"/>
</dbReference>
<dbReference type="OrthoDB" id="37730at2759"/>
<dbReference type="InterPro" id="IPR004305">
    <property type="entry name" value="Thiaminase-2/PQQC"/>
</dbReference>
<dbReference type="CDD" id="cd19358">
    <property type="entry name" value="TenA_E_Spr0628-like"/>
    <property type="match status" value="1"/>
</dbReference>
<dbReference type="InterPro" id="IPR026285">
    <property type="entry name" value="TenA_E"/>
</dbReference>
<evidence type="ECO:0000256" key="1">
    <source>
        <dbReference type="PIRSR" id="PIRSR003170-1"/>
    </source>
</evidence>
<feature type="binding site" evidence="2">
    <location>
        <position position="94"/>
    </location>
    <ligand>
        <name>substrate</name>
    </ligand>
</feature>
<dbReference type="Proteomes" id="UP000065495">
    <property type="component" value="Chromosome 1"/>
</dbReference>
<accession>W0T385</accession>
<dbReference type="KEGG" id="kmx:KLMA_10223"/>
<dbReference type="GO" id="GO:0006772">
    <property type="term" value="P:thiamine metabolic process"/>
    <property type="evidence" value="ECO:0007669"/>
    <property type="project" value="UniProtKB-ARBA"/>
</dbReference>
<feature type="binding site" evidence="2">
    <location>
        <position position="148"/>
    </location>
    <ligand>
        <name>substrate</name>
    </ligand>
</feature>
<gene>
    <name evidence="4" type="primary">PET18</name>
    <name evidence="4" type="ORF">KLMA_10223</name>
</gene>
<feature type="binding site" evidence="2">
    <location>
        <position position="56"/>
    </location>
    <ligand>
        <name>substrate</name>
    </ligand>
</feature>
<dbReference type="InterPro" id="IPR016084">
    <property type="entry name" value="Haem_Oase-like_multi-hlx"/>
</dbReference>
<evidence type="ECO:0000256" key="2">
    <source>
        <dbReference type="PIRSR" id="PIRSR003170-2"/>
    </source>
</evidence>
<protein>
    <submittedName>
        <fullName evidence="4">Protein PET18</fullName>
    </submittedName>
</protein>
<reference evidence="4 5" key="1">
    <citation type="journal article" date="2015" name="Biotechnol. Biofuels">
        <title>Genetic basis of the highly efficient yeast Kluyveromyces marxianus: complete genome sequence and transcriptome analyses.</title>
        <authorList>
            <person name="Lertwattanasakul N."/>
            <person name="Kosaka T."/>
            <person name="Hosoyama A."/>
            <person name="Suzuki Y."/>
            <person name="Rodrussamee N."/>
            <person name="Matsutani M."/>
            <person name="Murata M."/>
            <person name="Fujimoto N."/>
            <person name="Suprayogi"/>
            <person name="Tsuchikane K."/>
            <person name="Limtong S."/>
            <person name="Fujita N."/>
            <person name="Yamada M."/>
        </authorList>
    </citation>
    <scope>NUCLEOTIDE SEQUENCE [LARGE SCALE GENOMIC DNA]</scope>
    <source>
        <strain evidence="5">DMKU3-1042 / BCC 29191 / NBRC 104275</strain>
    </source>
</reference>
<dbReference type="Gene3D" id="1.20.910.10">
    <property type="entry name" value="Heme oxygenase-like"/>
    <property type="match status" value="1"/>
</dbReference>
<dbReference type="PIRSF" id="PIRSF003170">
    <property type="entry name" value="Pet18p"/>
    <property type="match status" value="1"/>
</dbReference>
<sequence>MQGTTPSSILWTMLTTDRLLQENKELVDLVAKHTLPLQLCNGTLSDDVLYIYSAQDQKFFITSLRLIALYTSKAPTEKALLRLCKQIGFLMDQENDYFGNCMKLTEREPLKQYVHKTLPKVQNYLDFLNDMPSSRNYQQWVTHMWCAEYVYWRWAHDLPRAENLEWKHQEWIRLHDGDHFEEWCQFLASEVNKYSYEEVSGIFKETLKLEKGFFDACEEAAKATK</sequence>
<dbReference type="AlphaFoldDB" id="W0T385"/>
<dbReference type="VEuPathDB" id="FungiDB:KLMA_10223"/>
<evidence type="ECO:0000313" key="4">
    <source>
        <dbReference type="EMBL" id="BAO37845.1"/>
    </source>
</evidence>
<dbReference type="PANTHER" id="PTHR43198">
    <property type="entry name" value="BIFUNCTIONAL TH2 PROTEIN"/>
    <property type="match status" value="1"/>
</dbReference>
<dbReference type="SUPFAM" id="SSF48613">
    <property type="entry name" value="Heme oxygenase-like"/>
    <property type="match status" value="1"/>
</dbReference>
<organism evidence="4 5">
    <name type="scientific">Kluyveromyces marxianus (strain DMKU3-1042 / BCC 29191 / NBRC 104275)</name>
    <name type="common">Yeast</name>
    <name type="synonym">Candida kefyr</name>
    <dbReference type="NCBI Taxonomy" id="1003335"/>
    <lineage>
        <taxon>Eukaryota</taxon>
        <taxon>Fungi</taxon>
        <taxon>Dikarya</taxon>
        <taxon>Ascomycota</taxon>
        <taxon>Saccharomycotina</taxon>
        <taxon>Saccharomycetes</taxon>
        <taxon>Saccharomycetales</taxon>
        <taxon>Saccharomycetaceae</taxon>
        <taxon>Kluyveromyces</taxon>
    </lineage>
</organism>
<name>W0T385_KLUMD</name>
<dbReference type="Pfam" id="PF03070">
    <property type="entry name" value="TENA_THI-4"/>
    <property type="match status" value="1"/>
</dbReference>
<dbReference type="GeneID" id="34713899"/>
<feature type="domain" description="Thiaminase-2/PQQC" evidence="3">
    <location>
        <begin position="28"/>
        <end position="217"/>
    </location>
</feature>
<dbReference type="PANTHER" id="PTHR43198:SF2">
    <property type="entry name" value="SI:CH1073-67J19.1-RELATED"/>
    <property type="match status" value="1"/>
</dbReference>
<proteinExistence type="predicted"/>
<dbReference type="RefSeq" id="XP_022673754.1">
    <property type="nucleotide sequence ID" value="XM_022819074.1"/>
</dbReference>
<feature type="active site" description="Proton donor" evidence="1">
    <location>
        <position position="210"/>
    </location>
</feature>
<evidence type="ECO:0000259" key="3">
    <source>
        <dbReference type="Pfam" id="PF03070"/>
    </source>
</evidence>
<dbReference type="InterPro" id="IPR050967">
    <property type="entry name" value="Thiamine_Salvage_TenA"/>
</dbReference>
<dbReference type="GO" id="GO:0005829">
    <property type="term" value="C:cytosol"/>
    <property type="evidence" value="ECO:0007669"/>
    <property type="project" value="TreeGrafter"/>
</dbReference>